<reference evidence="1" key="1">
    <citation type="journal article" date="2022" name="bioRxiv">
        <title>Population genetic analysis of Ophidiomyces ophidiicola, the causative agent of snake fungal disease, indicates recent introductions to the USA.</title>
        <authorList>
            <person name="Ladner J.T."/>
            <person name="Palmer J.M."/>
            <person name="Ettinger C.L."/>
            <person name="Stajich J.E."/>
            <person name="Farrell T.M."/>
            <person name="Glorioso B.M."/>
            <person name="Lawson B."/>
            <person name="Price S.J."/>
            <person name="Stengle A.G."/>
            <person name="Grear D.A."/>
            <person name="Lorch J.M."/>
        </authorList>
    </citation>
    <scope>NUCLEOTIDE SEQUENCE</scope>
    <source>
        <strain evidence="1">NWHC 24266-5</strain>
    </source>
</reference>
<sequence length="211" mass="23569">MRQIEEHLKENLPWIGIDAQTTEPKRMLDFACGDGFLSHALRPYFSEIIGVDLAEGMVNKYNRRAREAGIPESQMRAVVGDLAAAQPDASLIQNKDLANFDLIITSMALHHIEDPQRAVNRLVERLRPGGTLVVIDFDAAKDGQQWIAASAPAAHTITHHGFSKATMENLLASAGCKDVEYVLHKEITKIPREFAHLGEEKQLFYSRGRKE</sequence>
<comment type="caution">
    <text evidence="1">The sequence shown here is derived from an EMBL/GenBank/DDBJ whole genome shotgun (WGS) entry which is preliminary data.</text>
</comment>
<accession>A0ACB8UY79</accession>
<protein>
    <submittedName>
        <fullName evidence="1">Uncharacterized protein</fullName>
    </submittedName>
</protein>
<name>A0ACB8UY79_9EURO</name>
<organism evidence="1">
    <name type="scientific">Ophidiomyces ophidiicola</name>
    <dbReference type="NCBI Taxonomy" id="1387563"/>
    <lineage>
        <taxon>Eukaryota</taxon>
        <taxon>Fungi</taxon>
        <taxon>Dikarya</taxon>
        <taxon>Ascomycota</taxon>
        <taxon>Pezizomycotina</taxon>
        <taxon>Eurotiomycetes</taxon>
        <taxon>Eurotiomycetidae</taxon>
        <taxon>Onygenales</taxon>
        <taxon>Onygenaceae</taxon>
        <taxon>Ophidiomyces</taxon>
    </lineage>
</organism>
<dbReference type="EMBL" id="JALBCA010000036">
    <property type="protein sequence ID" value="KAI2387779.1"/>
    <property type="molecule type" value="Genomic_DNA"/>
</dbReference>
<gene>
    <name evidence="1" type="ORF">LOY88_002924</name>
</gene>
<evidence type="ECO:0000313" key="1">
    <source>
        <dbReference type="EMBL" id="KAI2387779.1"/>
    </source>
</evidence>
<proteinExistence type="predicted"/>